<proteinExistence type="predicted"/>
<name>A0A0E4BJN0_9BRAD</name>
<accession>A0A0E4BJN0</accession>
<sequence length="67" mass="7231">MVDFHGSGNLQHGLVQEALCSGVFDRKTTDIDQNADVAPEFVQHIAVSVFGRVVLHSFLTSGLMNCA</sequence>
<dbReference type="EMBL" id="AP014685">
    <property type="protein sequence ID" value="BAR53436.1"/>
    <property type="molecule type" value="Genomic_DNA"/>
</dbReference>
<protein>
    <submittedName>
        <fullName evidence="1">Uncharacterized protein</fullName>
    </submittedName>
</protein>
<gene>
    <name evidence="1" type="ORF">NK6_248</name>
</gene>
<dbReference type="Proteomes" id="UP000063308">
    <property type="component" value="Chromosome"/>
</dbReference>
<reference evidence="1 2" key="1">
    <citation type="submission" date="2014-11" db="EMBL/GenBank/DDBJ databases">
        <title>Symbiosis island explosion on the genome of extra-slow-growing strains of soybean bradyrhizobia with massive insertion sequences.</title>
        <authorList>
            <person name="Iida T."/>
            <person name="Minamisawa K."/>
        </authorList>
    </citation>
    <scope>NUCLEOTIDE SEQUENCE [LARGE SCALE GENOMIC DNA]</scope>
    <source>
        <strain evidence="1 2">NK6</strain>
    </source>
</reference>
<evidence type="ECO:0000313" key="2">
    <source>
        <dbReference type="Proteomes" id="UP000063308"/>
    </source>
</evidence>
<organism evidence="1 2">
    <name type="scientific">Bradyrhizobium diazoefficiens</name>
    <dbReference type="NCBI Taxonomy" id="1355477"/>
    <lineage>
        <taxon>Bacteria</taxon>
        <taxon>Pseudomonadati</taxon>
        <taxon>Pseudomonadota</taxon>
        <taxon>Alphaproteobacteria</taxon>
        <taxon>Hyphomicrobiales</taxon>
        <taxon>Nitrobacteraceae</taxon>
        <taxon>Bradyrhizobium</taxon>
    </lineage>
</organism>
<evidence type="ECO:0000313" key="1">
    <source>
        <dbReference type="EMBL" id="BAR53436.1"/>
    </source>
</evidence>
<dbReference type="AlphaFoldDB" id="A0A0E4BJN0"/>